<protein>
    <recommendedName>
        <fullName evidence="2">PLL-like beta propeller domain-containing protein</fullName>
    </recommendedName>
</protein>
<accession>A0ABV9G740</accession>
<evidence type="ECO:0000313" key="4">
    <source>
        <dbReference type="Proteomes" id="UP001595993"/>
    </source>
</evidence>
<sequence>MALGPARRTKQQADRVREVPGAQRDHAPVSTAEDGSPTATGWLLRGKDNRLTAYAPTSAGVLRWTENRPAGPEWSGPELVAPADGLLPYLSFAQGADGYVHLFGLRQTPAGGDEVHTDVVHAVQYQTGRPVKDWQPLGTPYPNDWKLAGQIGRPAPVVDGAGNVHVFVRNAGGGVCARSQLSSGAWRPWADLKGSGAHGRLAVAATGSGRAEILAPARGGIMRWLQDGDEPLFTRDEDIPAQVLDGSVSGVATGDDRLTFFWRDEKSAEVHAWRQDSVPEPLGGGTGAGPVAVLRASVDGHDCTLMAQRDADGRPALAAYPTEDESAGAVWTGTGEACVGAPALATDADGRLVLAAFAPDGSLRITRQKTTESGLAMEAWTRI</sequence>
<keyword evidence="4" id="KW-1185">Reference proteome</keyword>
<name>A0ABV9G740_9ACTN</name>
<feature type="region of interest" description="Disordered" evidence="1">
    <location>
        <begin position="1"/>
        <end position="43"/>
    </location>
</feature>
<dbReference type="InterPro" id="IPR058502">
    <property type="entry name" value="PLL-like_beta-prop"/>
</dbReference>
<dbReference type="EMBL" id="JBHSFE010000010">
    <property type="protein sequence ID" value="MFC4608439.1"/>
    <property type="molecule type" value="Genomic_DNA"/>
</dbReference>
<dbReference type="Pfam" id="PF26607">
    <property type="entry name" value="DUF8189"/>
    <property type="match status" value="1"/>
</dbReference>
<feature type="domain" description="PLL-like beta propeller" evidence="2">
    <location>
        <begin position="144"/>
        <end position="373"/>
    </location>
</feature>
<feature type="compositionally biased region" description="Basic and acidic residues" evidence="1">
    <location>
        <begin position="11"/>
        <end position="27"/>
    </location>
</feature>
<organism evidence="3 4">
    <name type="scientific">Streptomyces maoxianensis</name>
    <dbReference type="NCBI Taxonomy" id="1459942"/>
    <lineage>
        <taxon>Bacteria</taxon>
        <taxon>Bacillati</taxon>
        <taxon>Actinomycetota</taxon>
        <taxon>Actinomycetes</taxon>
        <taxon>Kitasatosporales</taxon>
        <taxon>Streptomycetaceae</taxon>
        <taxon>Streptomyces</taxon>
    </lineage>
</organism>
<dbReference type="Proteomes" id="UP001595993">
    <property type="component" value="Unassembled WGS sequence"/>
</dbReference>
<reference evidence="4" key="1">
    <citation type="journal article" date="2019" name="Int. J. Syst. Evol. Microbiol.">
        <title>The Global Catalogue of Microorganisms (GCM) 10K type strain sequencing project: providing services to taxonomists for standard genome sequencing and annotation.</title>
        <authorList>
            <consortium name="The Broad Institute Genomics Platform"/>
            <consortium name="The Broad Institute Genome Sequencing Center for Infectious Disease"/>
            <person name="Wu L."/>
            <person name="Ma J."/>
        </authorList>
    </citation>
    <scope>NUCLEOTIDE SEQUENCE [LARGE SCALE GENOMIC DNA]</scope>
    <source>
        <strain evidence="4">CGMCC 4.7139</strain>
    </source>
</reference>
<evidence type="ECO:0000256" key="1">
    <source>
        <dbReference type="SAM" id="MobiDB-lite"/>
    </source>
</evidence>
<evidence type="ECO:0000259" key="2">
    <source>
        <dbReference type="Pfam" id="PF26607"/>
    </source>
</evidence>
<comment type="caution">
    <text evidence="3">The sequence shown here is derived from an EMBL/GenBank/DDBJ whole genome shotgun (WGS) entry which is preliminary data.</text>
</comment>
<proteinExistence type="predicted"/>
<dbReference type="RefSeq" id="WP_381193920.1">
    <property type="nucleotide sequence ID" value="NZ_JBHSFE010000010.1"/>
</dbReference>
<dbReference type="Gene3D" id="2.120.10.70">
    <property type="entry name" value="Fucose-specific lectin"/>
    <property type="match status" value="1"/>
</dbReference>
<gene>
    <name evidence="3" type="ORF">ACFO9E_11510</name>
</gene>
<evidence type="ECO:0000313" key="3">
    <source>
        <dbReference type="EMBL" id="MFC4608439.1"/>
    </source>
</evidence>
<dbReference type="SUPFAM" id="SSF89372">
    <property type="entry name" value="Fucose-specific lectin"/>
    <property type="match status" value="1"/>
</dbReference>